<dbReference type="InterPro" id="IPR011009">
    <property type="entry name" value="Kinase-like_dom_sf"/>
</dbReference>
<dbReference type="Proteomes" id="UP000695562">
    <property type="component" value="Unassembled WGS sequence"/>
</dbReference>
<accession>A0A8J4PWI0</accession>
<dbReference type="PANTHER" id="PTHR10048:SF55">
    <property type="entry name" value="PHOSPHATIDYLINOSITOL 3-KINASE"/>
    <property type="match status" value="1"/>
</dbReference>
<dbReference type="SUPFAM" id="SSF48371">
    <property type="entry name" value="ARM repeat"/>
    <property type="match status" value="1"/>
</dbReference>
<dbReference type="PROSITE" id="PS00915">
    <property type="entry name" value="PI3_4_KINASE_1"/>
    <property type="match status" value="1"/>
</dbReference>
<proteinExistence type="inferred from homology"/>
<evidence type="ECO:0000259" key="8">
    <source>
        <dbReference type="PROSITE" id="PS50290"/>
    </source>
</evidence>
<dbReference type="InterPro" id="IPR002420">
    <property type="entry name" value="PI3K-type_C2_dom"/>
</dbReference>
<keyword evidence="6" id="KW-0175">Coiled coil</keyword>
<evidence type="ECO:0000259" key="11">
    <source>
        <dbReference type="PROSITE" id="PS51547"/>
    </source>
</evidence>
<dbReference type="InterPro" id="IPR035892">
    <property type="entry name" value="C2_domain_sf"/>
</dbReference>
<dbReference type="SMART" id="SM00146">
    <property type="entry name" value="PI3Kc"/>
    <property type="match status" value="1"/>
</dbReference>
<feature type="domain" description="PI3K/PI4K catalytic" evidence="8">
    <location>
        <begin position="1209"/>
        <end position="1484"/>
    </location>
</feature>
<dbReference type="InterPro" id="IPR018936">
    <property type="entry name" value="PI3/4_kinase_CS"/>
</dbReference>
<reference evidence="12" key="1">
    <citation type="submission" date="2020-01" db="EMBL/GenBank/DDBJ databases">
        <title>Development of genomics and gene disruption for Polysphondylium violaceum indicates a role for the polyketide synthase stlB in stalk morphogenesis.</title>
        <authorList>
            <person name="Narita B."/>
            <person name="Kawabe Y."/>
            <person name="Kin K."/>
            <person name="Saito T."/>
            <person name="Gibbs R."/>
            <person name="Kuspa A."/>
            <person name="Muzny D."/>
            <person name="Queller D."/>
            <person name="Richards S."/>
            <person name="Strassman J."/>
            <person name="Sucgang R."/>
            <person name="Worley K."/>
            <person name="Schaap P."/>
        </authorList>
    </citation>
    <scope>NUCLEOTIDE SEQUENCE</scope>
    <source>
        <strain evidence="12">QSvi11</strain>
    </source>
</reference>
<keyword evidence="2" id="KW-0547">Nucleotide-binding</keyword>
<evidence type="ECO:0000256" key="7">
    <source>
        <dbReference type="SAM" id="MobiDB-lite"/>
    </source>
</evidence>
<evidence type="ECO:0000259" key="10">
    <source>
        <dbReference type="PROSITE" id="PS51546"/>
    </source>
</evidence>
<keyword evidence="13" id="KW-1185">Reference proteome</keyword>
<comment type="caution">
    <text evidence="12">The sequence shown here is derived from an EMBL/GenBank/DDBJ whole genome shotgun (WGS) entry which is preliminary data.</text>
</comment>
<feature type="domain" description="PIK helical" evidence="9">
    <location>
        <begin position="963"/>
        <end position="1147"/>
    </location>
</feature>
<dbReference type="Pfam" id="PF00792">
    <property type="entry name" value="PI3K_C2"/>
    <property type="match status" value="1"/>
</dbReference>
<dbReference type="FunFam" id="1.10.1070.11:FF:000001">
    <property type="entry name" value="Phosphatidylinositol 4,5-bisphosphate 3-kinase catalytic subunit"/>
    <property type="match status" value="1"/>
</dbReference>
<dbReference type="GO" id="GO:0016477">
    <property type="term" value="P:cell migration"/>
    <property type="evidence" value="ECO:0007669"/>
    <property type="project" value="TreeGrafter"/>
</dbReference>
<feature type="compositionally biased region" description="Low complexity" evidence="7">
    <location>
        <begin position="669"/>
        <end position="688"/>
    </location>
</feature>
<feature type="region of interest" description="Disordered" evidence="7">
    <location>
        <begin position="665"/>
        <end position="688"/>
    </location>
</feature>
<organism evidence="12 13">
    <name type="scientific">Polysphondylium violaceum</name>
    <dbReference type="NCBI Taxonomy" id="133409"/>
    <lineage>
        <taxon>Eukaryota</taxon>
        <taxon>Amoebozoa</taxon>
        <taxon>Evosea</taxon>
        <taxon>Eumycetozoa</taxon>
        <taxon>Dictyostelia</taxon>
        <taxon>Dictyosteliales</taxon>
        <taxon>Dictyosteliaceae</taxon>
        <taxon>Polysphondylium</taxon>
    </lineage>
</organism>
<dbReference type="SUPFAM" id="SSF49562">
    <property type="entry name" value="C2 domain (Calcium/lipid-binding domain, CaLB)"/>
    <property type="match status" value="1"/>
</dbReference>
<dbReference type="PANTHER" id="PTHR10048">
    <property type="entry name" value="PHOSPHATIDYLINOSITOL KINASE"/>
    <property type="match status" value="1"/>
</dbReference>
<dbReference type="CDD" id="cd00891">
    <property type="entry name" value="PI3Kc"/>
    <property type="match status" value="1"/>
</dbReference>
<evidence type="ECO:0000313" key="13">
    <source>
        <dbReference type="Proteomes" id="UP000695562"/>
    </source>
</evidence>
<dbReference type="InterPro" id="IPR001263">
    <property type="entry name" value="PI3K_accessory_dom"/>
</dbReference>
<dbReference type="PROSITE" id="PS50290">
    <property type="entry name" value="PI3_4_KINASE_3"/>
    <property type="match status" value="1"/>
</dbReference>
<dbReference type="InterPro" id="IPR000341">
    <property type="entry name" value="PI3K_Ras-bd_dom"/>
</dbReference>
<dbReference type="GO" id="GO:0005524">
    <property type="term" value="F:ATP binding"/>
    <property type="evidence" value="ECO:0007669"/>
    <property type="project" value="UniProtKB-KW"/>
</dbReference>
<dbReference type="GO" id="GO:0043491">
    <property type="term" value="P:phosphatidylinositol 3-kinase/protein kinase B signal transduction"/>
    <property type="evidence" value="ECO:0007669"/>
    <property type="project" value="TreeGrafter"/>
</dbReference>
<evidence type="ECO:0000256" key="4">
    <source>
        <dbReference type="ARBA" id="ARBA00022840"/>
    </source>
</evidence>
<sequence length="1498" mass="172104">MDKEKLQNQYNELLQRKTEALNRYETVENNIVKLYNAVKIDKLKRNQEKENLENEIKEQRQIIETINDNLSAAVVFYSNEKIQLQRMIDQEDQYRLKLEMHLKELNEKNAISSNPHHPQNLLKLNRLREIQTNYHGVDKKLQDLFYSSKSKESHLQELIDNLQLKLNHQRAQVEEYQNNIRNQKELENLLSEIEQSQQQPPLAIDDENEVILRHINDDINSKRNSSRNGTHSPPTLIDPNTFVTRKNLKEEIQKQRQVELKELEDRKEREIQLQLQLEKEERDKLVQIEREKARRKETTTIQYPVQIEFVLASFPMYAINVVDNVIAEKSIQFFYSLEQDTVFSLKSKIYQHLLDTDMQFLILLDIKHVDDLSLKTSFHFYFPNEPKEFLKYNHYFSNNHKNGAFKLYIVSKDYQDQFYSRLELMMNNNTSADNEQIVNKEESNDFRNRIMLYLDDFKNDYNILQKHVLENQYQYEFNISSSPLSFSPNNSQSSLPNYINSNNNSNSGGSSLSNSFNNSINNNNNNSNNNINNSPKQLIIGSNRASLSSPASPLLYSSSPSLLGSFKDFSLSPTNSSPWRTYKKNNSSPSLRKLMVSGSGNSSSNLLNNINQLNQNQNCTIRLYITNDIIKTFVCSVSSNIGEVQDIIFKKFMKIILSKEEKQSFSPDTSQSSLPSLASSPSSLSSTSLSSVLTTTSSTTTTTPNDLKSKYVIKIRGLEIYLTNPFMNLSSIDFINTKSRRQKKIDLLLLDKSSIDPKIITNSYDYPSKIYDSMELESLQEVENESRLNQSYQSTKRFKLRVGGIKNFEYDQLKSLIGISVSESMKIYVRCQIYQCELAIGSEMVSPRLPLTSNPTWLAWIEGPPIKDIPSNAILSVYVKLSVSKNEDIVIAWVNYPIWNYKNCINSGFSCLPLWTNSKPTSSMVENKKIGVPNISFEVDLLAQSIVFASIPYQSGSSAIDSLIEQSPDNMKESTKLSKIIDKSPLSTLKPQEKELVWKYRNYLKNIPKSIPKVILSVPWDNPASVTELYHLLEIWPSLDPVDCLELLSSNFLDRKVRKFAIFNLTRMSDTELSLYLPQLLQAIKHEPHHYSTLTKFVLRRVLLNRQYMAHLFFWQVKAEIASLLMSKISQEWLERYILLLESFLRGCGENFDTLYNQCELYTLLKNAAIGAKALTVNKRKDYLAQVFEDLPDDFVIPVNPELRGRGIDVSLCKLKESKTMPLFLHVQNYDPQGDNILTIFKAGDDLRQDQLTLQMIDLMDKIWLAEGIDLLTVSYKCIATGPEEGMIEVVGESITIAEIQKLYGGATAAFSATTISSWLKQENPSEFEYNTAVENFVKTCAGCCVYSFILGIGDRHNDNIMVTKSGHLFHIDFGRFLGNVQTFHGIKRERSPFVFPPSFAHIIKEKNNFKAFEDLCGKAYNAIRKKANVFLNLFLMMISTGMPELSQAQDIYYLRDALALELTNEQASEKFSKMIQESVSSLATDVNFAIHILANPN</sequence>
<dbReference type="InterPro" id="IPR042236">
    <property type="entry name" value="PI3K_accessory_sf"/>
</dbReference>
<dbReference type="GO" id="GO:0016303">
    <property type="term" value="F:1-phosphatidylinositol-3-kinase activity"/>
    <property type="evidence" value="ECO:0007669"/>
    <property type="project" value="TreeGrafter"/>
</dbReference>
<feature type="compositionally biased region" description="Low complexity" evidence="7">
    <location>
        <begin position="488"/>
        <end position="534"/>
    </location>
</feature>
<evidence type="ECO:0000256" key="5">
    <source>
        <dbReference type="PROSITE-ProRule" id="PRU00880"/>
    </source>
</evidence>
<dbReference type="InterPro" id="IPR015433">
    <property type="entry name" value="PI3/4_kinase"/>
</dbReference>
<gene>
    <name evidence="12" type="ORF">CYY_003605</name>
</gene>
<dbReference type="Gene3D" id="2.60.40.150">
    <property type="entry name" value="C2 domain"/>
    <property type="match status" value="1"/>
</dbReference>
<dbReference type="PROSITE" id="PS51547">
    <property type="entry name" value="C2_PI3K"/>
    <property type="match status" value="1"/>
</dbReference>
<keyword evidence="3" id="KW-0418">Kinase</keyword>
<dbReference type="Pfam" id="PF00454">
    <property type="entry name" value="PI3_PI4_kinase"/>
    <property type="match status" value="1"/>
</dbReference>
<dbReference type="Pfam" id="PF00613">
    <property type="entry name" value="PI3Ka"/>
    <property type="match status" value="1"/>
</dbReference>
<dbReference type="InterPro" id="IPR035448">
    <property type="entry name" value="PI3Kc"/>
</dbReference>
<feature type="coiled-coil region" evidence="6">
    <location>
        <begin position="152"/>
        <end position="199"/>
    </location>
</feature>
<feature type="compositionally biased region" description="Polar residues" evidence="7">
    <location>
        <begin position="222"/>
        <end position="233"/>
    </location>
</feature>
<dbReference type="GO" id="GO:0005886">
    <property type="term" value="C:plasma membrane"/>
    <property type="evidence" value="ECO:0007669"/>
    <property type="project" value="TreeGrafter"/>
</dbReference>
<feature type="domain" description="PI3K-RBD" evidence="10">
    <location>
        <begin position="616"/>
        <end position="751"/>
    </location>
</feature>
<evidence type="ECO:0000256" key="1">
    <source>
        <dbReference type="ARBA" id="ARBA00022679"/>
    </source>
</evidence>
<dbReference type="PROSITE" id="PS00916">
    <property type="entry name" value="PI3_4_KINASE_2"/>
    <property type="match status" value="1"/>
</dbReference>
<evidence type="ECO:0000313" key="12">
    <source>
        <dbReference type="EMBL" id="KAF2075085.1"/>
    </source>
</evidence>
<feature type="coiled-coil region" evidence="6">
    <location>
        <begin position="3"/>
        <end position="69"/>
    </location>
</feature>
<dbReference type="GO" id="GO:0035005">
    <property type="term" value="F:1-phosphatidylinositol-4-phosphate 3-kinase activity"/>
    <property type="evidence" value="ECO:0007669"/>
    <property type="project" value="TreeGrafter"/>
</dbReference>
<name>A0A8J4PWI0_9MYCE</name>
<dbReference type="PROSITE" id="PS51546">
    <property type="entry name" value="PI3K_RBD"/>
    <property type="match status" value="1"/>
</dbReference>
<evidence type="ECO:0000256" key="3">
    <source>
        <dbReference type="ARBA" id="ARBA00022777"/>
    </source>
</evidence>
<evidence type="ECO:0008006" key="14">
    <source>
        <dbReference type="Google" id="ProtNLM"/>
    </source>
</evidence>
<dbReference type="GO" id="GO:0005942">
    <property type="term" value="C:phosphatidylinositol 3-kinase complex"/>
    <property type="evidence" value="ECO:0007669"/>
    <property type="project" value="TreeGrafter"/>
</dbReference>
<protein>
    <recommendedName>
        <fullName evidence="14">Phosphatidylinositol 3-kinase</fullName>
    </recommendedName>
</protein>
<dbReference type="Gene3D" id="1.10.1070.11">
    <property type="entry name" value="Phosphatidylinositol 3-/4-kinase, catalytic domain"/>
    <property type="match status" value="1"/>
</dbReference>
<feature type="region of interest" description="Disordered" evidence="7">
    <location>
        <begin position="488"/>
        <end position="536"/>
    </location>
</feature>
<dbReference type="Gene3D" id="1.25.40.70">
    <property type="entry name" value="Phosphatidylinositol 3-kinase, accessory domain (PIK)"/>
    <property type="match status" value="1"/>
</dbReference>
<comment type="similarity">
    <text evidence="5">Belongs to the PI3/PI4-kinase family.</text>
</comment>
<feature type="coiled-coil region" evidence="6">
    <location>
        <begin position="249"/>
        <end position="283"/>
    </location>
</feature>
<dbReference type="EMBL" id="AJWJ01000115">
    <property type="protein sequence ID" value="KAF2075085.1"/>
    <property type="molecule type" value="Genomic_DNA"/>
</dbReference>
<dbReference type="InterPro" id="IPR016024">
    <property type="entry name" value="ARM-type_fold"/>
</dbReference>
<evidence type="ECO:0000256" key="6">
    <source>
        <dbReference type="SAM" id="Coils"/>
    </source>
</evidence>
<keyword evidence="4" id="KW-0067">ATP-binding</keyword>
<dbReference type="GO" id="GO:0005737">
    <property type="term" value="C:cytoplasm"/>
    <property type="evidence" value="ECO:0007669"/>
    <property type="project" value="TreeGrafter"/>
</dbReference>
<dbReference type="SUPFAM" id="SSF56112">
    <property type="entry name" value="Protein kinase-like (PK-like)"/>
    <property type="match status" value="1"/>
</dbReference>
<dbReference type="GO" id="GO:0048015">
    <property type="term" value="P:phosphatidylinositol-mediated signaling"/>
    <property type="evidence" value="ECO:0007669"/>
    <property type="project" value="TreeGrafter"/>
</dbReference>
<evidence type="ECO:0000256" key="2">
    <source>
        <dbReference type="ARBA" id="ARBA00022741"/>
    </source>
</evidence>
<dbReference type="InterPro" id="IPR036940">
    <property type="entry name" value="PI3/4_kinase_cat_sf"/>
</dbReference>
<dbReference type="SMART" id="SM00145">
    <property type="entry name" value="PI3Ka"/>
    <property type="match status" value="1"/>
</dbReference>
<dbReference type="InterPro" id="IPR000403">
    <property type="entry name" value="PI3/4_kinase_cat_dom"/>
</dbReference>
<dbReference type="OrthoDB" id="67688at2759"/>
<feature type="domain" description="C2 PI3K-type" evidence="11">
    <location>
        <begin position="794"/>
        <end position="952"/>
    </location>
</feature>
<feature type="region of interest" description="Disordered" evidence="7">
    <location>
        <begin position="218"/>
        <end position="240"/>
    </location>
</feature>
<keyword evidence="1" id="KW-0808">Transferase</keyword>
<dbReference type="Gene3D" id="3.30.1010.10">
    <property type="entry name" value="Phosphatidylinositol 3-kinase Catalytic Subunit, Chain A, domain 4"/>
    <property type="match status" value="1"/>
</dbReference>
<dbReference type="PROSITE" id="PS51545">
    <property type="entry name" value="PIK_HELICAL"/>
    <property type="match status" value="1"/>
</dbReference>
<evidence type="ECO:0000259" key="9">
    <source>
        <dbReference type="PROSITE" id="PS51545"/>
    </source>
</evidence>